<evidence type="ECO:0000313" key="7">
    <source>
        <dbReference type="Proteomes" id="UP001652741"/>
    </source>
</evidence>
<keyword evidence="5" id="KW-0732">Signal</keyword>
<reference evidence="8" key="1">
    <citation type="submission" date="2025-08" db="UniProtKB">
        <authorList>
            <consortium name="RefSeq"/>
        </authorList>
    </citation>
    <scope>IDENTIFICATION</scope>
</reference>
<sequence>MMFGRLLLACVCLTPVDPVQATYRLVQVAEEAHFAETFDSDPLDRRWVQSKAVKATNAEALKYDGQWVVEEPAAAMYPGNRALVMKSSGRHHAIAAYLHTPFSFIHTPLCLQYEVRFGRDVECSGAYIKLPTQTHLLRLSQFSESTPYSVMFGPDKCGTSHRLHLIVRVTDSSNGRNQEIHAPQPADDLTVYFTDQQPHLYTLQLYQDSRYEIFIDQSLISQGRLLTDEVQYTESPDSQPESPVSGLGAGSVAALGLELWSLSGEVMFDNFLLTDDLKLAERWTQDTWGRKQPGLLERLLIATNSRPWLWGVYVFTVGLPIILFISYMWPDKRFGPPDQDYYYKKYDEPQPDRQPERDQPDRQPASDQPDRQPERDHPDRPTSLSDYGAVSREGARRRETRKVQRKSDLEVENERHSLTSLKTNRP</sequence>
<dbReference type="GO" id="GO:0036503">
    <property type="term" value="P:ERAD pathway"/>
    <property type="evidence" value="ECO:0007669"/>
    <property type="project" value="TreeGrafter"/>
</dbReference>
<comment type="similarity">
    <text evidence="2 5">Belongs to the calreticulin family.</text>
</comment>
<keyword evidence="7" id="KW-1185">Reference proteome</keyword>
<dbReference type="KEGG" id="sasa:106612323"/>
<feature type="signal peptide" evidence="5">
    <location>
        <begin position="1"/>
        <end position="21"/>
    </location>
</feature>
<dbReference type="SUPFAM" id="SSF49899">
    <property type="entry name" value="Concanavalin A-like lectins/glucanases"/>
    <property type="match status" value="1"/>
</dbReference>
<dbReference type="InterPro" id="IPR018124">
    <property type="entry name" value="Calret/calnex_CS"/>
</dbReference>
<dbReference type="PRINTS" id="PR00626">
    <property type="entry name" value="CALRETICULIN"/>
</dbReference>
<keyword evidence="5" id="KW-1133">Transmembrane helix</keyword>
<dbReference type="Gene3D" id="2.60.120.200">
    <property type="match status" value="1"/>
</dbReference>
<evidence type="ECO:0000256" key="2">
    <source>
        <dbReference type="ARBA" id="ARBA00010983"/>
    </source>
</evidence>
<keyword evidence="5" id="KW-0472">Membrane</keyword>
<proteinExistence type="inferred from homology"/>
<feature type="region of interest" description="Disordered" evidence="6">
    <location>
        <begin position="340"/>
        <end position="426"/>
    </location>
</feature>
<keyword evidence="4" id="KW-1015">Disulfide bond</keyword>
<dbReference type="PaxDb" id="8030-ENSSSAP00000035725"/>
<dbReference type="PROSITE" id="PS00804">
    <property type="entry name" value="CALRETICULIN_2"/>
    <property type="match status" value="1"/>
</dbReference>
<dbReference type="GO" id="GO:0005509">
    <property type="term" value="F:calcium ion binding"/>
    <property type="evidence" value="ECO:0007669"/>
    <property type="project" value="InterPro"/>
</dbReference>
<dbReference type="InterPro" id="IPR013320">
    <property type="entry name" value="ConA-like_dom_sf"/>
</dbReference>
<dbReference type="GO" id="GO:0006457">
    <property type="term" value="P:protein folding"/>
    <property type="evidence" value="ECO:0007669"/>
    <property type="project" value="InterPro"/>
</dbReference>
<evidence type="ECO:0000313" key="8">
    <source>
        <dbReference type="RefSeq" id="XP_014068848.2"/>
    </source>
</evidence>
<evidence type="ECO:0000256" key="3">
    <source>
        <dbReference type="ARBA" id="ARBA00022824"/>
    </source>
</evidence>
<dbReference type="AlphaFoldDB" id="A0A1S3SWX8"/>
<dbReference type="GO" id="GO:0051082">
    <property type="term" value="F:unfolded protein binding"/>
    <property type="evidence" value="ECO:0007669"/>
    <property type="project" value="InterPro"/>
</dbReference>
<organism evidence="7 8">
    <name type="scientific">Salmo salar</name>
    <name type="common">Atlantic salmon</name>
    <dbReference type="NCBI Taxonomy" id="8030"/>
    <lineage>
        <taxon>Eukaryota</taxon>
        <taxon>Metazoa</taxon>
        <taxon>Chordata</taxon>
        <taxon>Craniata</taxon>
        <taxon>Vertebrata</taxon>
        <taxon>Euteleostomi</taxon>
        <taxon>Actinopterygii</taxon>
        <taxon>Neopterygii</taxon>
        <taxon>Teleostei</taxon>
        <taxon>Protacanthopterygii</taxon>
        <taxon>Salmoniformes</taxon>
        <taxon>Salmonidae</taxon>
        <taxon>Salmoninae</taxon>
        <taxon>Salmo</taxon>
    </lineage>
</organism>
<feature type="disulfide bond" evidence="4">
    <location>
        <begin position="123"/>
        <end position="157"/>
    </location>
</feature>
<feature type="compositionally biased region" description="Basic and acidic residues" evidence="6">
    <location>
        <begin position="340"/>
        <end position="361"/>
    </location>
</feature>
<dbReference type="InterPro" id="IPR001580">
    <property type="entry name" value="Calret/calnex"/>
</dbReference>
<dbReference type="RefSeq" id="XP_014068848.2">
    <property type="nucleotide sequence ID" value="XM_014213373.2"/>
</dbReference>
<keyword evidence="3 5" id="KW-0256">Endoplasmic reticulum</keyword>
<dbReference type="PANTHER" id="PTHR11073:SF37">
    <property type="entry name" value="CALNEXIN-LIKE"/>
    <property type="match status" value="1"/>
</dbReference>
<feature type="chain" id="PRO_5044965717" evidence="5">
    <location>
        <begin position="22"/>
        <end position="426"/>
    </location>
</feature>
<keyword evidence="5" id="KW-0812">Transmembrane</keyword>
<evidence type="ECO:0000256" key="1">
    <source>
        <dbReference type="ARBA" id="ARBA00004240"/>
    </source>
</evidence>
<dbReference type="Pfam" id="PF00262">
    <property type="entry name" value="Calreticulin"/>
    <property type="match status" value="1"/>
</dbReference>
<comment type="subcellular location">
    <subcellularLocation>
        <location evidence="1">Endoplasmic reticulum</location>
    </subcellularLocation>
</comment>
<gene>
    <name evidence="8" type="primary">LOC106612323</name>
</gene>
<feature type="compositionally biased region" description="Basic and acidic residues" evidence="6">
    <location>
        <begin position="393"/>
        <end position="417"/>
    </location>
</feature>
<dbReference type="GO" id="GO:0005789">
    <property type="term" value="C:endoplasmic reticulum membrane"/>
    <property type="evidence" value="ECO:0007669"/>
    <property type="project" value="TreeGrafter"/>
</dbReference>
<dbReference type="STRING" id="8030.ENSSSAP00000035725"/>
<dbReference type="Proteomes" id="UP001652741">
    <property type="component" value="Chromosome ssa09"/>
</dbReference>
<feature type="transmembrane region" description="Helical" evidence="5">
    <location>
        <begin position="308"/>
        <end position="329"/>
    </location>
</feature>
<evidence type="ECO:0000256" key="5">
    <source>
        <dbReference type="RuleBase" id="RU362126"/>
    </source>
</evidence>
<evidence type="ECO:0000256" key="6">
    <source>
        <dbReference type="SAM" id="MobiDB-lite"/>
    </source>
</evidence>
<accession>A0A1S3SWX8</accession>
<dbReference type="GeneID" id="106612323"/>
<feature type="compositionally biased region" description="Basic and acidic residues" evidence="6">
    <location>
        <begin position="368"/>
        <end position="380"/>
    </location>
</feature>
<keyword evidence="5" id="KW-0143">Chaperone</keyword>
<protein>
    <submittedName>
        <fullName evidence="8">Calnexin</fullName>
    </submittedName>
</protein>
<name>A0A1S3SWX8_SALSA</name>
<dbReference type="PANTHER" id="PTHR11073">
    <property type="entry name" value="CALRETICULIN AND CALNEXIN"/>
    <property type="match status" value="1"/>
</dbReference>
<evidence type="ECO:0000256" key="4">
    <source>
        <dbReference type="PIRSR" id="PIRSR601580-3"/>
    </source>
</evidence>